<feature type="transmembrane region" description="Helical" evidence="8">
    <location>
        <begin position="100"/>
        <end position="122"/>
    </location>
</feature>
<evidence type="ECO:0000313" key="9">
    <source>
        <dbReference type="EMBL" id="NME08457.1"/>
    </source>
</evidence>
<proteinExistence type="inferred from homology"/>
<dbReference type="PANTHER" id="PTHR30472">
    <property type="entry name" value="FERRIC ENTEROBACTIN TRANSPORT SYSTEM PERMEASE PROTEIN"/>
    <property type="match status" value="1"/>
</dbReference>
<dbReference type="GO" id="GO:0005886">
    <property type="term" value="C:plasma membrane"/>
    <property type="evidence" value="ECO:0007669"/>
    <property type="project" value="UniProtKB-SubCell"/>
</dbReference>
<comment type="subcellular location">
    <subcellularLocation>
        <location evidence="1">Cell membrane</location>
        <topology evidence="1">Multi-pass membrane protein</topology>
    </subcellularLocation>
</comment>
<keyword evidence="6 8" id="KW-1133">Transmembrane helix</keyword>
<evidence type="ECO:0000256" key="4">
    <source>
        <dbReference type="ARBA" id="ARBA00022475"/>
    </source>
</evidence>
<evidence type="ECO:0000313" key="10">
    <source>
        <dbReference type="Proteomes" id="UP000573963"/>
    </source>
</evidence>
<feature type="transmembrane region" description="Helical" evidence="8">
    <location>
        <begin position="128"/>
        <end position="149"/>
    </location>
</feature>
<dbReference type="InterPro" id="IPR000522">
    <property type="entry name" value="ABC_transptr_permease_BtuC"/>
</dbReference>
<dbReference type="AlphaFoldDB" id="A0AA44DJ43"/>
<dbReference type="GO" id="GO:0022857">
    <property type="term" value="F:transmembrane transporter activity"/>
    <property type="evidence" value="ECO:0007669"/>
    <property type="project" value="InterPro"/>
</dbReference>
<name>A0AA44DJ43_PARBF</name>
<feature type="transmembrane region" description="Helical" evidence="8">
    <location>
        <begin position="203"/>
        <end position="221"/>
    </location>
</feature>
<feature type="transmembrane region" description="Helical" evidence="8">
    <location>
        <begin position="290"/>
        <end position="313"/>
    </location>
</feature>
<evidence type="ECO:0000256" key="7">
    <source>
        <dbReference type="ARBA" id="ARBA00023136"/>
    </source>
</evidence>
<comment type="similarity">
    <text evidence="2">Belongs to the binding-protein-dependent transport system permease family. FecCD subfamily.</text>
</comment>
<dbReference type="Gene3D" id="1.10.3470.10">
    <property type="entry name" value="ABC transporter involved in vitamin B12 uptake, BtuC"/>
    <property type="match status" value="1"/>
</dbReference>
<keyword evidence="3" id="KW-0813">Transport</keyword>
<keyword evidence="7 8" id="KW-0472">Membrane</keyword>
<comment type="caution">
    <text evidence="9">The sequence shown here is derived from an EMBL/GenBank/DDBJ whole genome shotgun (WGS) entry which is preliminary data.</text>
</comment>
<evidence type="ECO:0000256" key="5">
    <source>
        <dbReference type="ARBA" id="ARBA00022692"/>
    </source>
</evidence>
<dbReference type="FunFam" id="1.10.3470.10:FF:000001">
    <property type="entry name" value="Vitamin B12 ABC transporter permease BtuC"/>
    <property type="match status" value="1"/>
</dbReference>
<dbReference type="InterPro" id="IPR037294">
    <property type="entry name" value="ABC_BtuC-like"/>
</dbReference>
<dbReference type="Proteomes" id="UP000573963">
    <property type="component" value="Unassembled WGS sequence"/>
</dbReference>
<feature type="transmembrane region" description="Helical" evidence="8">
    <location>
        <begin position="71"/>
        <end position="88"/>
    </location>
</feature>
<evidence type="ECO:0000256" key="1">
    <source>
        <dbReference type="ARBA" id="ARBA00004651"/>
    </source>
</evidence>
<reference evidence="9 10" key="1">
    <citation type="submission" date="2020-04" db="EMBL/GenBank/DDBJ databases">
        <authorList>
            <person name="Hitch T.C.A."/>
            <person name="Wylensek D."/>
            <person name="Clavel T."/>
        </authorList>
    </citation>
    <scope>NUCLEOTIDE SEQUENCE [LARGE SCALE GENOMIC DNA]</scope>
    <source>
        <strain evidence="9 10">Med78_4-601-WT-2</strain>
    </source>
</reference>
<gene>
    <name evidence="9" type="ORF">HF875_02930</name>
</gene>
<sequence>MRTQNKNKTLAILSIPLVFFIISIGTSIGSSNIHILDTMSIILNKVINLPLREGIEPKDISIIWSLRLPRVLLAFMVGGCLAVSGSVVQSILKNELASPYTLGVSSGASLGAGLVIVLGISIPFLGQLTLPLIGFLCGLITVYGVIVFSSKIDKTMANNTIILAGMVFSLFVNALLTTLTALFSEDIKSISLWQMGSFSMKGWSYVRVLIPFLIIGVIGVLRYTKEMDILTFGEEQAKAVGVDTNRVKKHLFIHSAILTGSAVALSGTIGFVDLIAPHMVRRVFGSKHKYVIPMSFVFGGSLMVITDLIARTIVSPAELPVGAITAIIGAPFFAYVYFSKGKK</sequence>
<evidence type="ECO:0000256" key="8">
    <source>
        <dbReference type="SAM" id="Phobius"/>
    </source>
</evidence>
<dbReference type="GO" id="GO:0033214">
    <property type="term" value="P:siderophore-iron import into cell"/>
    <property type="evidence" value="ECO:0007669"/>
    <property type="project" value="TreeGrafter"/>
</dbReference>
<dbReference type="PANTHER" id="PTHR30472:SF25">
    <property type="entry name" value="ABC TRANSPORTER PERMEASE PROTEIN MJ0876-RELATED"/>
    <property type="match status" value="1"/>
</dbReference>
<evidence type="ECO:0000256" key="2">
    <source>
        <dbReference type="ARBA" id="ARBA00007935"/>
    </source>
</evidence>
<accession>A0AA44DJ43</accession>
<dbReference type="SUPFAM" id="SSF81345">
    <property type="entry name" value="ABC transporter involved in vitamin B12 uptake, BtuC"/>
    <property type="match status" value="1"/>
</dbReference>
<protein>
    <submittedName>
        <fullName evidence="9">Iron ABC transporter permease</fullName>
    </submittedName>
</protein>
<dbReference type="EMBL" id="JABAFD010000001">
    <property type="protein sequence ID" value="NME08457.1"/>
    <property type="molecule type" value="Genomic_DNA"/>
</dbReference>
<keyword evidence="5 8" id="KW-0812">Transmembrane</keyword>
<evidence type="ECO:0000256" key="3">
    <source>
        <dbReference type="ARBA" id="ARBA00022448"/>
    </source>
</evidence>
<dbReference type="Pfam" id="PF01032">
    <property type="entry name" value="FecCD"/>
    <property type="match status" value="1"/>
</dbReference>
<organism evidence="9 10">
    <name type="scientific">Paraclostridium bifermentans</name>
    <name type="common">Clostridium bifermentans</name>
    <dbReference type="NCBI Taxonomy" id="1490"/>
    <lineage>
        <taxon>Bacteria</taxon>
        <taxon>Bacillati</taxon>
        <taxon>Bacillota</taxon>
        <taxon>Clostridia</taxon>
        <taxon>Peptostreptococcales</taxon>
        <taxon>Peptostreptococcaceae</taxon>
        <taxon>Paraclostridium</taxon>
    </lineage>
</organism>
<dbReference type="RefSeq" id="WP_035117506.1">
    <property type="nucleotide sequence ID" value="NZ_JABAFD010000001.1"/>
</dbReference>
<feature type="transmembrane region" description="Helical" evidence="8">
    <location>
        <begin position="319"/>
        <end position="338"/>
    </location>
</feature>
<dbReference type="CDD" id="cd06550">
    <property type="entry name" value="TM_ABC_iron-siderophores_like"/>
    <property type="match status" value="1"/>
</dbReference>
<evidence type="ECO:0000256" key="6">
    <source>
        <dbReference type="ARBA" id="ARBA00022989"/>
    </source>
</evidence>
<keyword evidence="4" id="KW-1003">Cell membrane</keyword>
<feature type="transmembrane region" description="Helical" evidence="8">
    <location>
        <begin position="161"/>
        <end position="183"/>
    </location>
</feature>